<dbReference type="InterPro" id="IPR001227">
    <property type="entry name" value="Ac_transferase_dom_sf"/>
</dbReference>
<feature type="domain" description="PKS/mFAS DH" evidence="7">
    <location>
        <begin position="519"/>
        <end position="791"/>
    </location>
</feature>
<evidence type="ECO:0000256" key="4">
    <source>
        <dbReference type="ARBA" id="ARBA00023315"/>
    </source>
</evidence>
<dbReference type="PANTHER" id="PTHR43775:SF51">
    <property type="entry name" value="INACTIVE PHENOLPHTHIOCEROL SYNTHESIS POLYKETIDE SYNTHASE TYPE I PKS1-RELATED"/>
    <property type="match status" value="1"/>
</dbReference>
<dbReference type="InterPro" id="IPR016039">
    <property type="entry name" value="Thiolase-like"/>
</dbReference>
<feature type="domain" description="Carrier" evidence="6">
    <location>
        <begin position="1252"/>
        <end position="1327"/>
    </location>
</feature>
<feature type="active site" description="Proton donor; for dehydratase activity" evidence="5">
    <location>
        <position position="715"/>
    </location>
</feature>
<feature type="region of interest" description="N-terminal hotdog fold" evidence="5">
    <location>
        <begin position="519"/>
        <end position="642"/>
    </location>
</feature>
<dbReference type="InterPro" id="IPR049552">
    <property type="entry name" value="PKS_DH_N"/>
</dbReference>
<dbReference type="InterPro" id="IPR057326">
    <property type="entry name" value="KR_dom"/>
</dbReference>
<dbReference type="SUPFAM" id="SSF47336">
    <property type="entry name" value="ACP-like"/>
    <property type="match status" value="1"/>
</dbReference>
<dbReference type="Pfam" id="PF00698">
    <property type="entry name" value="Acyl_transf_1"/>
    <property type="match status" value="1"/>
</dbReference>
<reference evidence="9" key="1">
    <citation type="submission" date="2016-06" db="EMBL/GenBank/DDBJ databases">
        <authorList>
            <person name="Varghese N."/>
            <person name="Submissions Spin"/>
        </authorList>
    </citation>
    <scope>NUCLEOTIDE SEQUENCE [LARGE SCALE GENOMIC DNA]</scope>
    <source>
        <strain evidence="9">DSM 44814</strain>
    </source>
</reference>
<dbReference type="InterPro" id="IPR009081">
    <property type="entry name" value="PP-bd_ACP"/>
</dbReference>
<dbReference type="InterPro" id="IPR055123">
    <property type="entry name" value="SpnB-like_Rossmann"/>
</dbReference>
<dbReference type="PROSITE" id="PS50075">
    <property type="entry name" value="CARRIER"/>
    <property type="match status" value="1"/>
</dbReference>
<dbReference type="PROSITE" id="PS52019">
    <property type="entry name" value="PKS_MFAS_DH"/>
    <property type="match status" value="1"/>
</dbReference>
<dbReference type="InterPro" id="IPR014043">
    <property type="entry name" value="Acyl_transferase_dom"/>
</dbReference>
<dbReference type="GO" id="GO:0004312">
    <property type="term" value="F:fatty acid synthase activity"/>
    <property type="evidence" value="ECO:0007669"/>
    <property type="project" value="TreeGrafter"/>
</dbReference>
<dbReference type="Pfam" id="PF00975">
    <property type="entry name" value="Thioesterase"/>
    <property type="match status" value="1"/>
</dbReference>
<dbReference type="Pfam" id="PF22953">
    <property type="entry name" value="SpnB_Rossmann"/>
    <property type="match status" value="1"/>
</dbReference>
<dbReference type="PROSITE" id="PS00012">
    <property type="entry name" value="PHOSPHOPANTETHEINE"/>
    <property type="match status" value="1"/>
</dbReference>
<dbReference type="Gene3D" id="3.40.50.720">
    <property type="entry name" value="NAD(P)-binding Rossmann-like Domain"/>
    <property type="match status" value="1"/>
</dbReference>
<keyword evidence="2" id="KW-0597">Phosphoprotein</keyword>
<dbReference type="Gene3D" id="3.40.50.1820">
    <property type="entry name" value="alpha/beta hydrolase"/>
    <property type="match status" value="1"/>
</dbReference>
<dbReference type="InterPro" id="IPR050091">
    <property type="entry name" value="PKS_NRPS_Biosynth_Enz"/>
</dbReference>
<dbReference type="SUPFAM" id="SSF55048">
    <property type="entry name" value="Probable ACP-binding domain of malonyl-CoA ACP transacylase"/>
    <property type="match status" value="1"/>
</dbReference>
<sequence length="1621" mass="170006">MDEPTPHVDWSAGAVRLLTEEQDWPENGRPRRAGVSSFGISGTNAHLILEAAGEPVTNPETVACPPVPLLLSAKSASALRAQTQRLHAHLVAQPEFDLGGVAFSLATTRTHFSHRAALTVDGRDAALSGLAEFAAGGRPAGLIESVASDGMLACVFPGQGARISGAGAELHSRFPVFAAAFDEVCGLFDQWLDESLAEVVLAAPGSSLGKLTERTDYAQAGALALGVALFQLMGSWGVVPDFVVGHSVGEVVAACVSGALSLPDAVRLVAARGRLMQALPPGGVMVSLRATEDEVTPLLTEGVSLAAVNAPNSVVLSGDEDAVSALVAGFAGRKSTRLRVRHAFHSARMDGLLDEFHGVVEELSFGPAVIPVVSTVTGSTAGSELVDPGHWVRNVREPVRFADAVGTLVARGVDRFVELGPDGVLVSMVAEVCAGSERPVVAAPLLRSGEPEAATALSAMARLHAAGTPVDWAAVYGEGASRRVDLPTYPFQRERYWMRPDGTIRPADLHGVGMSAAAHPLLGAGVEQPDTGGFLYTGRLSLETHPWLRGHAYDGTAMFPSTGFVELALRAGLDVGCHRIGGLSLESPLVLPPKGGVAVQVIVGAADDDGRRPVRIFSRAEGATDGWHRHATGTLEPGTATGTTDLTQWPPAGAEEIAVDELYERTAEDGFDYDAAFLGVRAVWRREGEVFVEVGLPADAHDDAGGFCLHPALFDAALHVLAMDLFEYTVAGVPFAWHDVSLHASGASTLRVRLSATERDIVTMTMADETGRAVASVGTLALRAPTKRAFLYELGWVAAPEQTSPVRPAPWALAAAGESRLPDHDRWLVEHSDPAAAVRGGAAAHAVVPVVETNAQDDVPGMVRSALGSVLDALTNWVTADVPATARLVVLTRGAVATSLDEDVTNLPGAALCGLVRSAQAEHPDRVVLVDVDDLDAAAAVQQAVATAVALGEPQVAVRAGRLLLPRLTRVTAPAPAAPTMPQQSGTVLVTGAAGALGNVLCRHLATEHGIRDLLLLSRRGPDAPGAAQLEADLTDLGVRVTTVACDVADRDALRAVLDAAERPITGVVHVAGVLDGGGVAAMSPARVDGVLRPKVDAAWHLHQLTERLDLSMFVLFSSAAGKLGAPGHANYAAANAFLDALATHRRARGLPGLSLAWGEWYGVEGMAVRLQDTGTAGMSREQGLAQFDLAQLVDRPVLLPIRFEPAALPPDDVPPLMRGLLPARRVPKAASRQNPGLRDRLAELPDEDRRAELLTLIRTEAARVLGHRGPDRIADVDVFGELGFDSLMAVELRNQLVAATELRLPATVVFDHPTLAGLAGDLSARLNAADDPAQPAASVGADPDYTLAAMFRRACELDQHAEGTALLTQAARIRPRFATKSEAGREPELVRLCAGTEQPPLICFPSPTVYGGVHEYTELAARLAGVRDVWSPVYPGFASGERLPADIGVLIDFLVDAMRELVVDTPCSLVGRSSGGFLTSLVAARLEELGVVVQSLVLLDTYPPGPAATTYIEPVMLRATLEAEGRVGPMTGVRLTAMAGYFSLLDQWSAHPLSAPTLLVRASEAVGGDPGGADWRASWPMPHSIADVPGDHITILTDHVGATAEVVREWTAKQGVGGDR</sequence>
<dbReference type="Gene3D" id="3.40.47.10">
    <property type="match status" value="1"/>
</dbReference>
<dbReference type="Proteomes" id="UP000199696">
    <property type="component" value="Unassembled WGS sequence"/>
</dbReference>
<dbReference type="Gene3D" id="3.10.129.110">
    <property type="entry name" value="Polyketide synthase dehydratase"/>
    <property type="match status" value="1"/>
</dbReference>
<organism evidence="8 9">
    <name type="scientific">Micromonospora eburnea</name>
    <dbReference type="NCBI Taxonomy" id="227316"/>
    <lineage>
        <taxon>Bacteria</taxon>
        <taxon>Bacillati</taxon>
        <taxon>Actinomycetota</taxon>
        <taxon>Actinomycetes</taxon>
        <taxon>Micromonosporales</taxon>
        <taxon>Micromonosporaceae</taxon>
        <taxon>Micromonospora</taxon>
    </lineage>
</organism>
<name>A0A1C6UJ72_9ACTN</name>
<evidence type="ECO:0000256" key="1">
    <source>
        <dbReference type="ARBA" id="ARBA00022450"/>
    </source>
</evidence>
<dbReference type="InterPro" id="IPR020806">
    <property type="entry name" value="PKS_PP-bd"/>
</dbReference>
<dbReference type="SUPFAM" id="SSF52151">
    <property type="entry name" value="FabD/lysophospholipase-like"/>
    <property type="match status" value="1"/>
</dbReference>
<keyword evidence="4" id="KW-0012">Acyltransferase</keyword>
<dbReference type="InterPro" id="IPR013968">
    <property type="entry name" value="PKS_KR"/>
</dbReference>
<dbReference type="InterPro" id="IPR036736">
    <property type="entry name" value="ACP-like_sf"/>
</dbReference>
<dbReference type="Pfam" id="PF00550">
    <property type="entry name" value="PP-binding"/>
    <property type="match status" value="1"/>
</dbReference>
<evidence type="ECO:0000256" key="5">
    <source>
        <dbReference type="PROSITE-ProRule" id="PRU01363"/>
    </source>
</evidence>
<dbReference type="SMART" id="SM00826">
    <property type="entry name" value="PKS_DH"/>
    <property type="match status" value="1"/>
</dbReference>
<protein>
    <submittedName>
        <fullName evidence="8">Phosphopantetheine attachment site</fullName>
    </submittedName>
</protein>
<dbReference type="SUPFAM" id="SSF53474">
    <property type="entry name" value="alpha/beta-Hydrolases"/>
    <property type="match status" value="1"/>
</dbReference>
<evidence type="ECO:0000259" key="6">
    <source>
        <dbReference type="PROSITE" id="PS50075"/>
    </source>
</evidence>
<dbReference type="PANTHER" id="PTHR43775">
    <property type="entry name" value="FATTY ACID SYNTHASE"/>
    <property type="match status" value="1"/>
</dbReference>
<dbReference type="CDD" id="cd08956">
    <property type="entry name" value="KR_3_FAS_SDR_x"/>
    <property type="match status" value="1"/>
</dbReference>
<dbReference type="GO" id="GO:0006633">
    <property type="term" value="P:fatty acid biosynthetic process"/>
    <property type="evidence" value="ECO:0007669"/>
    <property type="project" value="TreeGrafter"/>
</dbReference>
<dbReference type="Pfam" id="PF14765">
    <property type="entry name" value="PS-DH"/>
    <property type="match status" value="1"/>
</dbReference>
<dbReference type="SMART" id="SM00823">
    <property type="entry name" value="PKS_PP"/>
    <property type="match status" value="1"/>
</dbReference>
<dbReference type="InterPro" id="IPR006162">
    <property type="entry name" value="Ppantetheine_attach_site"/>
</dbReference>
<dbReference type="FunFam" id="1.10.1200.10:FF:000007">
    <property type="entry name" value="Probable polyketide synthase pks17"/>
    <property type="match status" value="1"/>
</dbReference>
<feature type="region of interest" description="C-terminal hotdog fold" evidence="5">
    <location>
        <begin position="654"/>
        <end position="791"/>
    </location>
</feature>
<keyword evidence="3" id="KW-0808">Transferase</keyword>
<dbReference type="Gene3D" id="3.40.366.10">
    <property type="entry name" value="Malonyl-Coenzyme A Acyl Carrier Protein, domain 2"/>
    <property type="match status" value="1"/>
</dbReference>
<dbReference type="Gene3D" id="1.10.1200.10">
    <property type="entry name" value="ACP-like"/>
    <property type="match status" value="1"/>
</dbReference>
<dbReference type="InterPro" id="IPR049900">
    <property type="entry name" value="PKS_mFAS_DH"/>
</dbReference>
<evidence type="ECO:0000256" key="2">
    <source>
        <dbReference type="ARBA" id="ARBA00022553"/>
    </source>
</evidence>
<dbReference type="SMART" id="SM01294">
    <property type="entry name" value="PKS_PP_betabranch"/>
    <property type="match status" value="1"/>
</dbReference>
<dbReference type="InterPro" id="IPR016035">
    <property type="entry name" value="Acyl_Trfase/lysoPLipase"/>
</dbReference>
<evidence type="ECO:0000259" key="7">
    <source>
        <dbReference type="PROSITE" id="PS52019"/>
    </source>
</evidence>
<dbReference type="SUPFAM" id="SSF53901">
    <property type="entry name" value="Thiolase-like"/>
    <property type="match status" value="1"/>
</dbReference>
<dbReference type="InterPro" id="IPR036291">
    <property type="entry name" value="NAD(P)-bd_dom_sf"/>
</dbReference>
<dbReference type="InterPro" id="IPR001031">
    <property type="entry name" value="Thioesterase"/>
</dbReference>
<dbReference type="GO" id="GO:0031177">
    <property type="term" value="F:phosphopantetheine binding"/>
    <property type="evidence" value="ECO:0007669"/>
    <property type="project" value="InterPro"/>
</dbReference>
<dbReference type="SUPFAM" id="SSF51735">
    <property type="entry name" value="NAD(P)-binding Rossmann-fold domains"/>
    <property type="match status" value="2"/>
</dbReference>
<dbReference type="InterPro" id="IPR032821">
    <property type="entry name" value="PKS_assoc"/>
</dbReference>
<dbReference type="SMART" id="SM00827">
    <property type="entry name" value="PKS_AT"/>
    <property type="match status" value="1"/>
</dbReference>
<dbReference type="STRING" id="227316.GA0070604_2902"/>
<proteinExistence type="predicted"/>
<dbReference type="InterPro" id="IPR029058">
    <property type="entry name" value="AB_hydrolase_fold"/>
</dbReference>
<gene>
    <name evidence="8" type="ORF">GA0070604_2902</name>
</gene>
<evidence type="ECO:0000313" key="8">
    <source>
        <dbReference type="EMBL" id="SCL54004.1"/>
    </source>
</evidence>
<dbReference type="InterPro" id="IPR042104">
    <property type="entry name" value="PKS_dehydratase_sf"/>
</dbReference>
<dbReference type="Pfam" id="PF08659">
    <property type="entry name" value="KR"/>
    <property type="match status" value="1"/>
</dbReference>
<dbReference type="InterPro" id="IPR049551">
    <property type="entry name" value="PKS_DH_C"/>
</dbReference>
<dbReference type="RefSeq" id="WP_244161898.1">
    <property type="nucleotide sequence ID" value="NZ_FMHY01000002.1"/>
</dbReference>
<dbReference type="Pfam" id="PF16197">
    <property type="entry name" value="KAsynt_C_assoc"/>
    <property type="match status" value="1"/>
</dbReference>
<feature type="active site" description="Proton acceptor; for dehydratase activity" evidence="5">
    <location>
        <position position="551"/>
    </location>
</feature>
<evidence type="ECO:0000313" key="9">
    <source>
        <dbReference type="Proteomes" id="UP000199696"/>
    </source>
</evidence>
<dbReference type="InterPro" id="IPR016036">
    <property type="entry name" value="Malonyl_transacylase_ACP-bd"/>
</dbReference>
<keyword evidence="9" id="KW-1185">Reference proteome</keyword>
<dbReference type="InterPro" id="IPR020807">
    <property type="entry name" value="PKS_DH"/>
</dbReference>
<dbReference type="Gene3D" id="3.30.70.3290">
    <property type="match status" value="1"/>
</dbReference>
<dbReference type="EMBL" id="FMHY01000002">
    <property type="protein sequence ID" value="SCL54004.1"/>
    <property type="molecule type" value="Genomic_DNA"/>
</dbReference>
<dbReference type="SMART" id="SM00822">
    <property type="entry name" value="PKS_KR"/>
    <property type="match status" value="1"/>
</dbReference>
<keyword evidence="1" id="KW-0596">Phosphopantetheine</keyword>
<dbReference type="SMART" id="SM00824">
    <property type="entry name" value="PKS_TE"/>
    <property type="match status" value="1"/>
</dbReference>
<dbReference type="Pfam" id="PF21089">
    <property type="entry name" value="PKS_DH_N"/>
    <property type="match status" value="1"/>
</dbReference>
<evidence type="ECO:0000256" key="3">
    <source>
        <dbReference type="ARBA" id="ARBA00022679"/>
    </source>
</evidence>
<dbReference type="InterPro" id="IPR020802">
    <property type="entry name" value="TesA-like"/>
</dbReference>
<accession>A0A1C6UJ72</accession>